<evidence type="ECO:0000259" key="1">
    <source>
        <dbReference type="Pfam" id="PF04773"/>
    </source>
</evidence>
<protein>
    <submittedName>
        <fullName evidence="3">FecR family protein</fullName>
    </submittedName>
</protein>
<dbReference type="GO" id="GO:0016989">
    <property type="term" value="F:sigma factor antagonist activity"/>
    <property type="evidence" value="ECO:0007669"/>
    <property type="project" value="TreeGrafter"/>
</dbReference>
<reference evidence="4" key="1">
    <citation type="submission" date="2016-11" db="EMBL/GenBank/DDBJ databases">
        <authorList>
            <person name="Varghese N."/>
            <person name="Submissions S."/>
        </authorList>
    </citation>
    <scope>NUCLEOTIDE SEQUENCE [LARGE SCALE GENOMIC DNA]</scope>
    <source>
        <strain evidence="4">DSM 16478</strain>
    </source>
</reference>
<proteinExistence type="predicted"/>
<evidence type="ECO:0000313" key="3">
    <source>
        <dbReference type="EMBL" id="SHK21846.1"/>
    </source>
</evidence>
<name>A0A1M6QNQ3_9FLAO</name>
<dbReference type="Proteomes" id="UP000184314">
    <property type="component" value="Unassembled WGS sequence"/>
</dbReference>
<dbReference type="Gene3D" id="3.55.50.30">
    <property type="match status" value="1"/>
</dbReference>
<dbReference type="Pfam" id="PF16344">
    <property type="entry name" value="FecR_C"/>
    <property type="match status" value="1"/>
</dbReference>
<dbReference type="OrthoDB" id="1097347at2"/>
<dbReference type="Gene3D" id="2.60.120.1440">
    <property type="match status" value="1"/>
</dbReference>
<accession>A0A1M6QNQ3</accession>
<sequence>MSKHLEDKNLIARWMDDRLSNEEKEQLKESGELDALKTVIDDIDTWKVKPFNLDAGLAKLTEENKTVVPLKKSNKNWLRIAASVAILLSCSLVWYLTSTSSTTIATKIAESKTVELPTGSLVELDAASSITYNKDDWEDSRILTLSGQAFFNVTSGAPFIVKTPTAQVSVLGTQFNISTQKEQFSVYCYEGKIEVSYKNNSEIITKGQSVFLVNGKLKKDKHEYLSPEWMNGLSTYDRTPLKTVIADVKRYYNVEVNLPKKYGTLQFTGTIAHKDLQQTLNTIFTTMEIKYELQEDNTVIFE</sequence>
<dbReference type="PIRSF" id="PIRSF018266">
    <property type="entry name" value="FecR"/>
    <property type="match status" value="1"/>
</dbReference>
<organism evidence="3 4">
    <name type="scientific">Maribacter aquivivus</name>
    <dbReference type="NCBI Taxonomy" id="228958"/>
    <lineage>
        <taxon>Bacteria</taxon>
        <taxon>Pseudomonadati</taxon>
        <taxon>Bacteroidota</taxon>
        <taxon>Flavobacteriia</taxon>
        <taxon>Flavobacteriales</taxon>
        <taxon>Flavobacteriaceae</taxon>
        <taxon>Maribacter</taxon>
    </lineage>
</organism>
<dbReference type="PANTHER" id="PTHR30273">
    <property type="entry name" value="PERIPLASMIC SIGNAL SENSOR AND SIGMA FACTOR ACTIVATOR FECR-RELATED"/>
    <property type="match status" value="1"/>
</dbReference>
<evidence type="ECO:0000313" key="4">
    <source>
        <dbReference type="Proteomes" id="UP000184314"/>
    </source>
</evidence>
<dbReference type="InterPro" id="IPR032508">
    <property type="entry name" value="FecR_C"/>
</dbReference>
<dbReference type="STRING" id="228958.SAMN04488007_2406"/>
<dbReference type="EMBL" id="FQZX01000002">
    <property type="protein sequence ID" value="SHK21846.1"/>
    <property type="molecule type" value="Genomic_DNA"/>
</dbReference>
<evidence type="ECO:0000259" key="2">
    <source>
        <dbReference type="Pfam" id="PF16344"/>
    </source>
</evidence>
<keyword evidence="4" id="KW-1185">Reference proteome</keyword>
<dbReference type="RefSeq" id="WP_073244454.1">
    <property type="nucleotide sequence ID" value="NZ_FQZX01000002.1"/>
</dbReference>
<dbReference type="InterPro" id="IPR012373">
    <property type="entry name" value="Ferrdict_sens_TM"/>
</dbReference>
<dbReference type="AlphaFoldDB" id="A0A1M6QNQ3"/>
<feature type="domain" description="Protein FecR C-terminal" evidence="2">
    <location>
        <begin position="236"/>
        <end position="300"/>
    </location>
</feature>
<feature type="domain" description="FecR protein" evidence="1">
    <location>
        <begin position="103"/>
        <end position="194"/>
    </location>
</feature>
<dbReference type="InterPro" id="IPR006860">
    <property type="entry name" value="FecR"/>
</dbReference>
<dbReference type="PANTHER" id="PTHR30273:SF2">
    <property type="entry name" value="PROTEIN FECR"/>
    <property type="match status" value="1"/>
</dbReference>
<dbReference type="Pfam" id="PF04773">
    <property type="entry name" value="FecR"/>
    <property type="match status" value="1"/>
</dbReference>
<gene>
    <name evidence="3" type="ORF">SAMN04488007_2406</name>
</gene>